<dbReference type="GO" id="GO:0017168">
    <property type="term" value="F:5-oxoprolinase (ATP-hydrolyzing) activity"/>
    <property type="evidence" value="ECO:0007669"/>
    <property type="project" value="UniProtKB-UniRule"/>
</dbReference>
<dbReference type="Pfam" id="PF03746">
    <property type="entry name" value="LamB_YcsF"/>
    <property type="match status" value="1"/>
</dbReference>
<evidence type="ECO:0000313" key="2">
    <source>
        <dbReference type="EMBL" id="SDM22699.1"/>
    </source>
</evidence>
<dbReference type="RefSeq" id="WP_074598656.1">
    <property type="nucleotide sequence ID" value="NZ_FNHF01000002.1"/>
</dbReference>
<organism evidence="2 3">
    <name type="scientific">Sediminibacillus halophilus</name>
    <dbReference type="NCBI Taxonomy" id="482461"/>
    <lineage>
        <taxon>Bacteria</taxon>
        <taxon>Bacillati</taxon>
        <taxon>Bacillota</taxon>
        <taxon>Bacilli</taxon>
        <taxon>Bacillales</taxon>
        <taxon>Bacillaceae</taxon>
        <taxon>Sediminibacillus</taxon>
    </lineage>
</organism>
<comment type="subunit">
    <text evidence="1">Forms a complex composed of PxpA, PxpB and PxpC.</text>
</comment>
<dbReference type="NCBIfam" id="NF003816">
    <property type="entry name" value="PRK05406.1-5"/>
    <property type="match status" value="1"/>
</dbReference>
<dbReference type="GO" id="GO:0005524">
    <property type="term" value="F:ATP binding"/>
    <property type="evidence" value="ECO:0007669"/>
    <property type="project" value="UniProtKB-UniRule"/>
</dbReference>
<protein>
    <recommendedName>
        <fullName evidence="1">5-oxoprolinase subunit A</fullName>
        <shortName evidence="1">5-OPase subunit A</shortName>
        <ecNumber evidence="1">3.5.2.9</ecNumber>
    </recommendedName>
    <alternativeName>
        <fullName evidence="1">5-oxoprolinase (ATP-hydrolyzing) subunit A</fullName>
    </alternativeName>
</protein>
<comment type="function">
    <text evidence="1">Catalyzes the cleavage of 5-oxoproline to form L-glutamate coupled to the hydrolysis of ATP to ADP and inorganic phosphate.</text>
</comment>
<dbReference type="InterPro" id="IPR005501">
    <property type="entry name" value="LamB/YcsF/PxpA-like"/>
</dbReference>
<dbReference type="PANTHER" id="PTHR30292">
    <property type="entry name" value="UNCHARACTERIZED PROTEIN YBGL-RELATED"/>
    <property type="match status" value="1"/>
</dbReference>
<dbReference type="AlphaFoldDB" id="A0A1G9RH92"/>
<dbReference type="PANTHER" id="PTHR30292:SF0">
    <property type="entry name" value="5-OXOPROLINASE SUBUNIT A"/>
    <property type="match status" value="1"/>
</dbReference>
<dbReference type="Gene3D" id="3.20.20.370">
    <property type="entry name" value="Glycoside hydrolase/deacetylase"/>
    <property type="match status" value="1"/>
</dbReference>
<dbReference type="CDD" id="cd10787">
    <property type="entry name" value="LamB_YcsF_like"/>
    <property type="match status" value="1"/>
</dbReference>
<sequence>MKSADINCDMGESFGAYTIGNDQKVIQSITSANIACGYHAGDPATMAKTVRLCIDNGVKIGAHPALPDLIGFGRRTMQITPNEAYQLIIYQTGALSGFVKAAGSSLSHVKPHGALYNMAATDRLIAEAIAQAVCDFDSRLTLFALSGSALAKAGKKAGLAVAHEVFADRTYQEDGSLTPRSEANALITDDNKAIDQVMQMVKSQTVTTVSGENIPIIADTICVHGDSPQASEFAQKIHRQLQKEGFLL</sequence>
<proteinExistence type="inferred from homology"/>
<dbReference type="STRING" id="482461.SAMN05216244_1993"/>
<name>A0A1G9RH92_9BACI</name>
<dbReference type="Proteomes" id="UP000182347">
    <property type="component" value="Unassembled WGS sequence"/>
</dbReference>
<keyword evidence="1" id="KW-0067">ATP-binding</keyword>
<dbReference type="SUPFAM" id="SSF88713">
    <property type="entry name" value="Glycoside hydrolase/deacetylase"/>
    <property type="match status" value="1"/>
</dbReference>
<reference evidence="3" key="1">
    <citation type="submission" date="2016-10" db="EMBL/GenBank/DDBJ databases">
        <authorList>
            <person name="Varghese N."/>
            <person name="Submissions S."/>
        </authorList>
    </citation>
    <scope>NUCLEOTIDE SEQUENCE [LARGE SCALE GENOMIC DNA]</scope>
    <source>
        <strain evidence="3">CGMCC 1.6199</strain>
    </source>
</reference>
<dbReference type="EC" id="3.5.2.9" evidence="1"/>
<keyword evidence="1" id="KW-0378">Hydrolase</keyword>
<dbReference type="GO" id="GO:0005975">
    <property type="term" value="P:carbohydrate metabolic process"/>
    <property type="evidence" value="ECO:0007669"/>
    <property type="project" value="InterPro"/>
</dbReference>
<dbReference type="EMBL" id="FNHF01000002">
    <property type="protein sequence ID" value="SDM22699.1"/>
    <property type="molecule type" value="Genomic_DNA"/>
</dbReference>
<dbReference type="OrthoDB" id="9773478at2"/>
<comment type="catalytic activity">
    <reaction evidence="1">
        <text>5-oxo-L-proline + ATP + 2 H2O = L-glutamate + ADP + phosphate + H(+)</text>
        <dbReference type="Rhea" id="RHEA:10348"/>
        <dbReference type="ChEBI" id="CHEBI:15377"/>
        <dbReference type="ChEBI" id="CHEBI:15378"/>
        <dbReference type="ChEBI" id="CHEBI:29985"/>
        <dbReference type="ChEBI" id="CHEBI:30616"/>
        <dbReference type="ChEBI" id="CHEBI:43474"/>
        <dbReference type="ChEBI" id="CHEBI:58402"/>
        <dbReference type="ChEBI" id="CHEBI:456216"/>
        <dbReference type="EC" id="3.5.2.9"/>
    </reaction>
</comment>
<comment type="similarity">
    <text evidence="1">Belongs to the LamB/PxpA family.</text>
</comment>
<gene>
    <name evidence="1" type="primary">pxpA</name>
    <name evidence="2" type="ORF">SAMN05216244_1993</name>
</gene>
<evidence type="ECO:0000256" key="1">
    <source>
        <dbReference type="HAMAP-Rule" id="MF_00691"/>
    </source>
</evidence>
<dbReference type="NCBIfam" id="NF003814">
    <property type="entry name" value="PRK05406.1-3"/>
    <property type="match status" value="1"/>
</dbReference>
<accession>A0A1G9RH92</accession>
<dbReference type="InterPro" id="IPR011330">
    <property type="entry name" value="Glyco_hydro/deAcase_b/a-brl"/>
</dbReference>
<evidence type="ECO:0000313" key="3">
    <source>
        <dbReference type="Proteomes" id="UP000182347"/>
    </source>
</evidence>
<keyword evidence="1" id="KW-0547">Nucleotide-binding</keyword>
<keyword evidence="3" id="KW-1185">Reference proteome</keyword>
<dbReference type="HAMAP" id="MF_00691">
    <property type="entry name" value="PxpA"/>
    <property type="match status" value="1"/>
</dbReference>